<dbReference type="AlphaFoldDB" id="B8GLN1"/>
<dbReference type="RefSeq" id="WP_012639061.1">
    <property type="nucleotide sequence ID" value="NC_011901.1"/>
</dbReference>
<evidence type="ECO:0000313" key="2">
    <source>
        <dbReference type="EMBL" id="ACL73586.1"/>
    </source>
</evidence>
<keyword evidence="3" id="KW-1185">Reference proteome</keyword>
<dbReference type="HOGENOM" id="CLU_3141753_0_0_6"/>
<evidence type="ECO:0000313" key="3">
    <source>
        <dbReference type="Proteomes" id="UP000002383"/>
    </source>
</evidence>
<dbReference type="KEGG" id="tgr:Tgr7_2509"/>
<keyword evidence="1" id="KW-0472">Membrane</keyword>
<reference evidence="2 3" key="1">
    <citation type="journal article" date="2011" name="Stand. Genomic Sci.">
        <title>Complete genome sequence of 'Thioalkalivibrio sulfidophilus' HL-EbGr7.</title>
        <authorList>
            <person name="Muyzer G."/>
            <person name="Sorokin D.Y."/>
            <person name="Mavromatis K."/>
            <person name="Lapidus A."/>
            <person name="Clum A."/>
            <person name="Ivanova N."/>
            <person name="Pati A."/>
            <person name="d'Haeseleer P."/>
            <person name="Woyke T."/>
            <person name="Kyrpides N.C."/>
        </authorList>
    </citation>
    <scope>NUCLEOTIDE SEQUENCE [LARGE SCALE GENOMIC DNA]</scope>
    <source>
        <strain evidence="2 3">HL-EbGR7</strain>
    </source>
</reference>
<dbReference type="Proteomes" id="UP000002383">
    <property type="component" value="Chromosome"/>
</dbReference>
<proteinExistence type="predicted"/>
<keyword evidence="1" id="KW-1133">Transmembrane helix</keyword>
<evidence type="ECO:0000256" key="1">
    <source>
        <dbReference type="SAM" id="Phobius"/>
    </source>
</evidence>
<protein>
    <submittedName>
        <fullName evidence="2">Uncharacterized protein</fullName>
    </submittedName>
</protein>
<name>B8GLN1_THISH</name>
<accession>B8GLN1</accession>
<organism evidence="2 3">
    <name type="scientific">Thioalkalivibrio sulfidiphilus (strain HL-EbGR7)</name>
    <dbReference type="NCBI Taxonomy" id="396588"/>
    <lineage>
        <taxon>Bacteria</taxon>
        <taxon>Pseudomonadati</taxon>
        <taxon>Pseudomonadota</taxon>
        <taxon>Gammaproteobacteria</taxon>
        <taxon>Chromatiales</taxon>
        <taxon>Ectothiorhodospiraceae</taxon>
        <taxon>Thioalkalivibrio</taxon>
    </lineage>
</organism>
<feature type="transmembrane region" description="Helical" evidence="1">
    <location>
        <begin position="20"/>
        <end position="39"/>
    </location>
</feature>
<dbReference type="EMBL" id="CP001339">
    <property type="protein sequence ID" value="ACL73586.1"/>
    <property type="molecule type" value="Genomic_DNA"/>
</dbReference>
<gene>
    <name evidence="2" type="ordered locus">Tgr7_2509</name>
</gene>
<keyword evidence="1" id="KW-0812">Transmembrane</keyword>
<sequence length="49" mass="5432">MSHDPGMTLEHWLPWQAVPALIIVSLLTLAVGAAVSWLIRRRCQGHGSR</sequence>
<dbReference type="STRING" id="396588.Tgr7_2509"/>